<accession>A0A6C2YJB2</accession>
<dbReference type="EMBL" id="LR593887">
    <property type="protein sequence ID" value="VTR99068.1"/>
    <property type="molecule type" value="Genomic_DNA"/>
</dbReference>
<gene>
    <name evidence="2" type="ORF">GMBLW1_23000</name>
</gene>
<evidence type="ECO:0000313" key="2">
    <source>
        <dbReference type="EMBL" id="VIP01660.1"/>
    </source>
</evidence>
<dbReference type="EMBL" id="LR586016">
    <property type="protein sequence ID" value="VIP01660.1"/>
    <property type="molecule type" value="Genomic_DNA"/>
</dbReference>
<dbReference type="Proteomes" id="UP000464378">
    <property type="component" value="Chromosome"/>
</dbReference>
<evidence type="ECO:0000256" key="1">
    <source>
        <dbReference type="SAM" id="MobiDB-lite"/>
    </source>
</evidence>
<dbReference type="RefSeq" id="WP_162656875.1">
    <property type="nucleotide sequence ID" value="NZ_LR593887.1"/>
</dbReference>
<reference evidence="2" key="1">
    <citation type="submission" date="2019-04" db="EMBL/GenBank/DDBJ databases">
        <authorList>
            <consortium name="Science for Life Laboratories"/>
        </authorList>
    </citation>
    <scope>NUCLEOTIDE SEQUENCE</scope>
    <source>
        <strain evidence="2">MBLW1</strain>
    </source>
</reference>
<dbReference type="KEGG" id="tim:GMBLW1_23000"/>
<proteinExistence type="predicted"/>
<dbReference type="AlphaFoldDB" id="A0A6C2YJB2"/>
<feature type="region of interest" description="Disordered" evidence="1">
    <location>
        <begin position="521"/>
        <end position="540"/>
    </location>
</feature>
<organism evidence="2">
    <name type="scientific">Tuwongella immobilis</name>
    <dbReference type="NCBI Taxonomy" id="692036"/>
    <lineage>
        <taxon>Bacteria</taxon>
        <taxon>Pseudomonadati</taxon>
        <taxon>Planctomycetota</taxon>
        <taxon>Planctomycetia</taxon>
        <taxon>Gemmatales</taxon>
        <taxon>Gemmataceae</taxon>
        <taxon>Tuwongella</taxon>
    </lineage>
</organism>
<protein>
    <submittedName>
        <fullName evidence="2">Uncharacterized protein</fullName>
    </submittedName>
</protein>
<keyword evidence="3" id="KW-1185">Reference proteome</keyword>
<sequence length="540" mass="60723">MQRRLVPILTILSAMIVVAGTIFLRAQPQAPVPVGDEWGIWFHGAASVSAWERFVTSARRCAADPDSPIPLQVDDSQAFLEQSTEIPQVTLGVPGMDRKFHMRWYKLRAGRSESEWLDELLQLSPPPRVIVTPAGSDRASFLANNLRQRLDDGRLSPEQAPLLVLLGATANVVSSSVTVDRQTDLTQLPSDMGRKLSDIYPDRTIRFCFTNQQMARAVSDFVFRHPELRPHLPPDPWHLLLSGAVLPALPYRMASIEWQDDPYTVDLCQQFRDYLQRDLQHSFPQRLIRADSPTAIDRFSISHSVGGFYRINPSERNQVSLMLRSGIFESGGRTLLVIPGVANPARRLLRAITAANPELASQMVAVTGDSISMNTVYRDGGYAWNVRDISMPFVFFAHHNPVEWVATPPPSHPEADNQDILTPPTGTEDVLRNSEMITVLMRSMVDSESNDFHADWTALASRLKSQHLDRFQANGDRRLDQPKYIVVVDPRQRSGLLQPRERLQLIQVFVSTADRNHPWRAVRLDPSFPPSTPSGEESPE</sequence>
<evidence type="ECO:0000313" key="3">
    <source>
        <dbReference type="Proteomes" id="UP000464378"/>
    </source>
</evidence>
<name>A0A6C2YJB2_9BACT</name>
<dbReference type="InParanoid" id="A0A6C2YJB2"/>